<organism evidence="4 5">
    <name type="scientific">Massilia niabensis</name>
    <dbReference type="NCBI Taxonomy" id="544910"/>
    <lineage>
        <taxon>Bacteria</taxon>
        <taxon>Pseudomonadati</taxon>
        <taxon>Pseudomonadota</taxon>
        <taxon>Betaproteobacteria</taxon>
        <taxon>Burkholderiales</taxon>
        <taxon>Oxalobacteraceae</taxon>
        <taxon>Telluria group</taxon>
        <taxon>Massilia</taxon>
    </lineage>
</organism>
<evidence type="ECO:0000256" key="1">
    <source>
        <dbReference type="ARBA" id="ARBA00023125"/>
    </source>
</evidence>
<proteinExistence type="predicted"/>
<keyword evidence="5" id="KW-1185">Reference proteome</keyword>
<dbReference type="EMBL" id="JBHSMU010000004">
    <property type="protein sequence ID" value="MFC5458927.1"/>
    <property type="molecule type" value="Genomic_DNA"/>
</dbReference>
<evidence type="ECO:0000313" key="4">
    <source>
        <dbReference type="EMBL" id="MFC5458927.1"/>
    </source>
</evidence>
<feature type="DNA-binding region" description="H-T-H motif" evidence="2">
    <location>
        <begin position="29"/>
        <end position="48"/>
    </location>
</feature>
<protein>
    <submittedName>
        <fullName evidence="4">TetR/AcrR family transcriptional regulator</fullName>
    </submittedName>
</protein>
<comment type="caution">
    <text evidence="4">The sequence shown here is derived from an EMBL/GenBank/DDBJ whole genome shotgun (WGS) entry which is preliminary data.</text>
</comment>
<dbReference type="Gene3D" id="1.10.357.10">
    <property type="entry name" value="Tetracycline Repressor, domain 2"/>
    <property type="match status" value="1"/>
</dbReference>
<dbReference type="PANTHER" id="PTHR30055">
    <property type="entry name" value="HTH-TYPE TRANSCRIPTIONAL REGULATOR RUTR"/>
    <property type="match status" value="1"/>
</dbReference>
<dbReference type="PANTHER" id="PTHR30055:SF222">
    <property type="entry name" value="REGULATORY PROTEIN"/>
    <property type="match status" value="1"/>
</dbReference>
<evidence type="ECO:0000313" key="5">
    <source>
        <dbReference type="Proteomes" id="UP001596050"/>
    </source>
</evidence>
<evidence type="ECO:0000259" key="3">
    <source>
        <dbReference type="PROSITE" id="PS50977"/>
    </source>
</evidence>
<reference evidence="5" key="1">
    <citation type="journal article" date="2019" name="Int. J. Syst. Evol. Microbiol.">
        <title>The Global Catalogue of Microorganisms (GCM) 10K type strain sequencing project: providing services to taxonomists for standard genome sequencing and annotation.</title>
        <authorList>
            <consortium name="The Broad Institute Genomics Platform"/>
            <consortium name="The Broad Institute Genome Sequencing Center for Infectious Disease"/>
            <person name="Wu L."/>
            <person name="Ma J."/>
        </authorList>
    </citation>
    <scope>NUCLEOTIDE SEQUENCE [LARGE SCALE GENOMIC DNA]</scope>
    <source>
        <strain evidence="5">KACC 12649</strain>
    </source>
</reference>
<keyword evidence="1 2" id="KW-0238">DNA-binding</keyword>
<gene>
    <name evidence="4" type="ORF">ACFPN5_03770</name>
</gene>
<feature type="domain" description="HTH tetR-type" evidence="3">
    <location>
        <begin position="7"/>
        <end position="66"/>
    </location>
</feature>
<accession>A0ABW0L209</accession>
<dbReference type="InterPro" id="IPR009057">
    <property type="entry name" value="Homeodomain-like_sf"/>
</dbReference>
<dbReference type="InterPro" id="IPR001647">
    <property type="entry name" value="HTH_TetR"/>
</dbReference>
<dbReference type="PRINTS" id="PR00455">
    <property type="entry name" value="HTHTETR"/>
</dbReference>
<name>A0ABW0L209_9BURK</name>
<sequence length="188" mass="20931">MMSLKSNNHRALLLTAAAHTVSKYGVDVSVSRIAKAAGVDETTLFKHFVSKEALLNTLYVDIHCDLCSKLRECVVLGEPLLERARAIWNSYIDWGLANPERRGARHRLMVSDILTDHTRKTEALLFPDVGLAEAGSESDVFGDHPPEFGETIFIALADATIDFAGRDPQRADLYKQSGFDAHWRVFFA</sequence>
<dbReference type="Pfam" id="PF00440">
    <property type="entry name" value="TetR_N"/>
    <property type="match status" value="1"/>
</dbReference>
<dbReference type="RefSeq" id="WP_379780257.1">
    <property type="nucleotide sequence ID" value="NZ_JBHSMU010000004.1"/>
</dbReference>
<dbReference type="SUPFAM" id="SSF46689">
    <property type="entry name" value="Homeodomain-like"/>
    <property type="match status" value="1"/>
</dbReference>
<dbReference type="PROSITE" id="PS50977">
    <property type="entry name" value="HTH_TETR_2"/>
    <property type="match status" value="1"/>
</dbReference>
<evidence type="ECO:0000256" key="2">
    <source>
        <dbReference type="PROSITE-ProRule" id="PRU00335"/>
    </source>
</evidence>
<dbReference type="InterPro" id="IPR050109">
    <property type="entry name" value="HTH-type_TetR-like_transc_reg"/>
</dbReference>
<dbReference type="Proteomes" id="UP001596050">
    <property type="component" value="Unassembled WGS sequence"/>
</dbReference>